<dbReference type="EC" id="2.7.13.3" evidence="2"/>
<dbReference type="RefSeq" id="WP_069969085.1">
    <property type="nucleotide sequence ID" value="NZ_CM124774.1"/>
</dbReference>
<dbReference type="InterPro" id="IPR036890">
    <property type="entry name" value="HATPase_C_sf"/>
</dbReference>
<keyword evidence="4" id="KW-0808">Transferase</keyword>
<dbReference type="GO" id="GO:0000155">
    <property type="term" value="F:phosphorelay sensor kinase activity"/>
    <property type="evidence" value="ECO:0007669"/>
    <property type="project" value="InterPro"/>
</dbReference>
<dbReference type="PANTHER" id="PTHR43711">
    <property type="entry name" value="TWO-COMPONENT HISTIDINE KINASE"/>
    <property type="match status" value="1"/>
</dbReference>
<feature type="domain" description="Histidine kinase" evidence="7">
    <location>
        <begin position="219"/>
        <end position="444"/>
    </location>
</feature>
<dbReference type="Pfam" id="PF10069">
    <property type="entry name" value="DICT"/>
    <property type="match status" value="1"/>
</dbReference>
<dbReference type="InterPro" id="IPR005467">
    <property type="entry name" value="His_kinase_dom"/>
</dbReference>
<protein>
    <recommendedName>
        <fullName evidence="2">histidine kinase</fullName>
        <ecNumber evidence="2">2.7.13.3</ecNumber>
    </recommendedName>
</protein>
<accession>A0A1E5QF30</accession>
<evidence type="ECO:0000256" key="6">
    <source>
        <dbReference type="ARBA" id="ARBA00023012"/>
    </source>
</evidence>
<comment type="caution">
    <text evidence="8">The sequence shown here is derived from an EMBL/GenBank/DDBJ whole genome shotgun (WGS) entry which is preliminary data.</text>
</comment>
<dbReference type="InterPro" id="IPR003661">
    <property type="entry name" value="HisK_dim/P_dom"/>
</dbReference>
<dbReference type="SMART" id="SM00387">
    <property type="entry name" value="HATPase_c"/>
    <property type="match status" value="1"/>
</dbReference>
<evidence type="ECO:0000256" key="2">
    <source>
        <dbReference type="ARBA" id="ARBA00012438"/>
    </source>
</evidence>
<evidence type="ECO:0000313" key="8">
    <source>
        <dbReference type="EMBL" id="OEJ73296.1"/>
    </source>
</evidence>
<reference evidence="8" key="1">
    <citation type="submission" date="2016-09" db="EMBL/GenBank/DDBJ databases">
        <title>Draft genome of thermotolerant cyanobacterium Desertifilum sp. strain IPPAS B-1220.</title>
        <authorList>
            <person name="Sinetova M.A."/>
            <person name="Bolakhan K."/>
            <person name="Zayadan B.K."/>
            <person name="Mironov K.S."/>
            <person name="Ustinova V."/>
            <person name="Kupriyanova E.V."/>
            <person name="Sidorov R.A."/>
            <person name="Skrypnik A.N."/>
            <person name="Gogoleva N.E."/>
            <person name="Gogolev Y.V."/>
            <person name="Los D.A."/>
        </authorList>
    </citation>
    <scope>NUCLEOTIDE SEQUENCE [LARGE SCALE GENOMIC DNA]</scope>
    <source>
        <strain evidence="8">IPPAS B-1220</strain>
    </source>
</reference>
<evidence type="ECO:0000256" key="3">
    <source>
        <dbReference type="ARBA" id="ARBA00022553"/>
    </source>
</evidence>
<dbReference type="Pfam" id="PF02518">
    <property type="entry name" value="HATPase_c"/>
    <property type="match status" value="1"/>
</dbReference>
<dbReference type="PROSITE" id="PS50109">
    <property type="entry name" value="HIS_KIN"/>
    <property type="match status" value="1"/>
</dbReference>
<dbReference type="Pfam" id="PF00512">
    <property type="entry name" value="HisKA"/>
    <property type="match status" value="1"/>
</dbReference>
<dbReference type="InterPro" id="IPR036097">
    <property type="entry name" value="HisK_dim/P_sf"/>
</dbReference>
<dbReference type="InterPro" id="IPR050736">
    <property type="entry name" value="Sensor_HK_Regulatory"/>
</dbReference>
<dbReference type="EMBL" id="MJGC01000093">
    <property type="protein sequence ID" value="OEJ73296.1"/>
    <property type="molecule type" value="Genomic_DNA"/>
</dbReference>
<gene>
    <name evidence="8" type="ORF">BH720_20505</name>
</gene>
<keyword evidence="5" id="KW-0418">Kinase</keyword>
<dbReference type="InterPro" id="IPR004358">
    <property type="entry name" value="Sig_transdc_His_kin-like_C"/>
</dbReference>
<dbReference type="Gene3D" id="3.30.565.10">
    <property type="entry name" value="Histidine kinase-like ATPase, C-terminal domain"/>
    <property type="match status" value="1"/>
</dbReference>
<dbReference type="SMART" id="SM00388">
    <property type="entry name" value="HisKA"/>
    <property type="match status" value="1"/>
</dbReference>
<dbReference type="AlphaFoldDB" id="A0A1E5QF30"/>
<evidence type="ECO:0000256" key="1">
    <source>
        <dbReference type="ARBA" id="ARBA00000085"/>
    </source>
</evidence>
<dbReference type="InterPro" id="IPR003594">
    <property type="entry name" value="HATPase_dom"/>
</dbReference>
<keyword evidence="6" id="KW-0902">Two-component regulatory system</keyword>
<sequence length="444" mass="49587">MTDSLYNLVLNCQGKRAEPLQVSLSTLRSTMGAMIDLLIERQISAQLWVKLPQHAEWFSELHCYSEQVETAIVYWTGNENGIPIDPSQKWQRLAVSAESAMQREFWLAIASESLNAILVAHQPPLKVAGEDLNPPLLALLSFETATLEKAIRHLGKADVGMLKSDPERALPVLHSLIPQLIQRLQAVAQPITIAPELSSSTEAEVLLEELRSKDRFLNNVVQELRMPLTNMIAALTLLNSPKLRPDQRQRYFNLLNNECNRQRSLIDSLLDLLELERTQEQVQLRRVLLSEVIPGVVSTYQPIAREKGITLGYTISSNLPPVSCLDHWLRQITVKLLHNAIKFTPPGGQVQAIAKQHGDFVEIEFQDTGIGIPRHELPHIFDRFYRVRSSASESGEDLSPELSTGTGLGLAIVRQLLLCCGGSITVNSQVGKGSVFKVLLPIYR</sequence>
<evidence type="ECO:0000259" key="7">
    <source>
        <dbReference type="PROSITE" id="PS50109"/>
    </source>
</evidence>
<dbReference type="InterPro" id="IPR019278">
    <property type="entry name" value="DICT_dom"/>
</dbReference>
<dbReference type="PRINTS" id="PR00344">
    <property type="entry name" value="BCTRLSENSOR"/>
</dbReference>
<dbReference type="CDD" id="cd00082">
    <property type="entry name" value="HisKA"/>
    <property type="match status" value="1"/>
</dbReference>
<name>A0A1E5QF30_9CYAN</name>
<evidence type="ECO:0000256" key="5">
    <source>
        <dbReference type="ARBA" id="ARBA00022777"/>
    </source>
</evidence>
<comment type="catalytic activity">
    <reaction evidence="1">
        <text>ATP + protein L-histidine = ADP + protein N-phospho-L-histidine.</text>
        <dbReference type="EC" id="2.7.13.3"/>
    </reaction>
</comment>
<dbReference type="Gene3D" id="1.10.287.130">
    <property type="match status" value="1"/>
</dbReference>
<organism evidence="8">
    <name type="scientific">Desertifilum tharense IPPAS B-1220</name>
    <dbReference type="NCBI Taxonomy" id="1781255"/>
    <lineage>
        <taxon>Bacteria</taxon>
        <taxon>Bacillati</taxon>
        <taxon>Cyanobacteriota</taxon>
        <taxon>Cyanophyceae</taxon>
        <taxon>Desertifilales</taxon>
        <taxon>Desertifilaceae</taxon>
        <taxon>Desertifilum</taxon>
    </lineage>
</organism>
<dbReference type="STRING" id="1781255.BH720_20505"/>
<evidence type="ECO:0000256" key="4">
    <source>
        <dbReference type="ARBA" id="ARBA00022679"/>
    </source>
</evidence>
<dbReference type="SUPFAM" id="SSF55874">
    <property type="entry name" value="ATPase domain of HSP90 chaperone/DNA topoisomerase II/histidine kinase"/>
    <property type="match status" value="1"/>
</dbReference>
<dbReference type="SUPFAM" id="SSF47384">
    <property type="entry name" value="Homodimeric domain of signal transducing histidine kinase"/>
    <property type="match status" value="1"/>
</dbReference>
<proteinExistence type="predicted"/>
<keyword evidence="3" id="KW-0597">Phosphoprotein</keyword>
<dbReference type="CDD" id="cd00075">
    <property type="entry name" value="HATPase"/>
    <property type="match status" value="1"/>
</dbReference>
<dbReference type="PANTHER" id="PTHR43711:SF31">
    <property type="entry name" value="HISTIDINE KINASE"/>
    <property type="match status" value="1"/>
</dbReference>